<sequence length="190" mass="21966">MGFGSDLKCSHDALLKLQDWELRLLETVKKFMAMRVKSDKEYASTLQNLCNQVDKESTSQLDYISNVSKSWLLMVQQTEQLSRIMKTHAEDLNSGPLHRLTMMIKDKQQVKKSYIGVHQQIEAEMFKAFLGSGLEKSTNLRQVKAFLDECCKFLRNLSLCLKKKNLPFSSHSGFWGGLQMYLIPRIQRLI</sequence>
<evidence type="ECO:0000313" key="3">
    <source>
        <dbReference type="Ensembl" id="ENSGEVP00005002443.1"/>
    </source>
</evidence>
<evidence type="ECO:0000313" key="4">
    <source>
        <dbReference type="Proteomes" id="UP000694390"/>
    </source>
</evidence>
<gene>
    <name evidence="3" type="primary">FER</name>
</gene>
<dbReference type="InterPro" id="IPR027267">
    <property type="entry name" value="AH/BAR_dom_sf"/>
</dbReference>
<dbReference type="GeneTree" id="ENSGT00940000154997"/>
<feature type="domain" description="F-BAR" evidence="2">
    <location>
        <begin position="1"/>
        <end position="190"/>
    </location>
</feature>
<accession>A0A8C4VKZ4</accession>
<dbReference type="InterPro" id="IPR031160">
    <property type="entry name" value="F_BAR_dom"/>
</dbReference>
<dbReference type="AlphaFoldDB" id="A0A8C4VKZ4"/>
<proteinExistence type="predicted"/>
<organism evidence="3 4">
    <name type="scientific">Gopherus evgoodei</name>
    <name type="common">Goodes thornscrub tortoise</name>
    <dbReference type="NCBI Taxonomy" id="1825980"/>
    <lineage>
        <taxon>Eukaryota</taxon>
        <taxon>Metazoa</taxon>
        <taxon>Chordata</taxon>
        <taxon>Craniata</taxon>
        <taxon>Vertebrata</taxon>
        <taxon>Euteleostomi</taxon>
        <taxon>Archelosauria</taxon>
        <taxon>Testudinata</taxon>
        <taxon>Testudines</taxon>
        <taxon>Cryptodira</taxon>
        <taxon>Durocryptodira</taxon>
        <taxon>Testudinoidea</taxon>
        <taxon>Testudinidae</taxon>
        <taxon>Gopherus</taxon>
    </lineage>
</organism>
<name>A0A8C4VKZ4_9SAUR</name>
<dbReference type="Pfam" id="PF00611">
    <property type="entry name" value="FCH"/>
    <property type="match status" value="1"/>
</dbReference>
<evidence type="ECO:0000259" key="2">
    <source>
        <dbReference type="PROSITE" id="PS51741"/>
    </source>
</evidence>
<dbReference type="Proteomes" id="UP000694390">
    <property type="component" value="Chromosome 6"/>
</dbReference>
<keyword evidence="1" id="KW-0175">Coiled coil</keyword>
<reference evidence="3" key="2">
    <citation type="submission" date="2025-08" db="UniProtKB">
        <authorList>
            <consortium name="Ensembl"/>
        </authorList>
    </citation>
    <scope>IDENTIFICATION</scope>
</reference>
<dbReference type="OrthoDB" id="546826at2759"/>
<dbReference type="Ensembl" id="ENSGEVT00005002566.1">
    <property type="protein sequence ID" value="ENSGEVP00005002443.1"/>
    <property type="gene ID" value="ENSGEVG00005001791.1"/>
</dbReference>
<evidence type="ECO:0000256" key="1">
    <source>
        <dbReference type="PROSITE-ProRule" id="PRU01077"/>
    </source>
</evidence>
<reference evidence="3" key="3">
    <citation type="submission" date="2025-09" db="UniProtKB">
        <authorList>
            <consortium name="Ensembl"/>
        </authorList>
    </citation>
    <scope>IDENTIFICATION</scope>
</reference>
<protein>
    <submittedName>
        <fullName evidence="3">FER tyrosine kinase</fullName>
    </submittedName>
</protein>
<dbReference type="Gene3D" id="1.20.1270.60">
    <property type="entry name" value="Arfaptin homology (AH) domain/BAR domain"/>
    <property type="match status" value="1"/>
</dbReference>
<keyword evidence="4" id="KW-1185">Reference proteome</keyword>
<dbReference type="SUPFAM" id="SSF103657">
    <property type="entry name" value="BAR/IMD domain-like"/>
    <property type="match status" value="1"/>
</dbReference>
<dbReference type="SMART" id="SM00055">
    <property type="entry name" value="FCH"/>
    <property type="match status" value="1"/>
</dbReference>
<reference evidence="3" key="1">
    <citation type="submission" date="2019-06" db="EMBL/GenBank/DDBJ databases">
        <title>G10K-VGP Goodes thornscrub tortoise genome, primary haplotype.</title>
        <authorList>
            <person name="Murphy B."/>
            <person name="Edwards T."/>
            <person name="Rhie A."/>
            <person name="Koren S."/>
            <person name="Phillippy A."/>
            <person name="Fedrigo O."/>
            <person name="Haase B."/>
            <person name="Mountcastle J."/>
            <person name="Lewin H."/>
            <person name="Damas J."/>
            <person name="Howe K."/>
            <person name="Formenti G."/>
            <person name="Myers G."/>
            <person name="Durbin R."/>
            <person name="Jarvis E.D."/>
        </authorList>
    </citation>
    <scope>NUCLEOTIDE SEQUENCE [LARGE SCALE GENOMIC DNA]</scope>
</reference>
<dbReference type="PROSITE" id="PS51741">
    <property type="entry name" value="F_BAR"/>
    <property type="match status" value="1"/>
</dbReference>
<dbReference type="InterPro" id="IPR001060">
    <property type="entry name" value="FCH_dom"/>
</dbReference>